<accession>A0AAD9H2W6</accession>
<keyword evidence="1" id="KW-0472">Membrane</keyword>
<protein>
    <submittedName>
        <fullName evidence="2">Uncharacterized protein</fullName>
    </submittedName>
</protein>
<organism evidence="2 3">
    <name type="scientific">Colletotrichum zoysiae</name>
    <dbReference type="NCBI Taxonomy" id="1216348"/>
    <lineage>
        <taxon>Eukaryota</taxon>
        <taxon>Fungi</taxon>
        <taxon>Dikarya</taxon>
        <taxon>Ascomycota</taxon>
        <taxon>Pezizomycotina</taxon>
        <taxon>Sordariomycetes</taxon>
        <taxon>Hypocreomycetidae</taxon>
        <taxon>Glomerellales</taxon>
        <taxon>Glomerellaceae</taxon>
        <taxon>Colletotrichum</taxon>
        <taxon>Colletotrichum graminicola species complex</taxon>
    </lineage>
</organism>
<name>A0AAD9H2W6_9PEZI</name>
<keyword evidence="3" id="KW-1185">Reference proteome</keyword>
<dbReference type="AlphaFoldDB" id="A0AAD9H2W6"/>
<reference evidence="2" key="1">
    <citation type="submission" date="2021-06" db="EMBL/GenBank/DDBJ databases">
        <title>Comparative genomics, transcriptomics and evolutionary studies reveal genomic signatures of adaptation to plant cell wall in hemibiotrophic fungi.</title>
        <authorList>
            <consortium name="DOE Joint Genome Institute"/>
            <person name="Baroncelli R."/>
            <person name="Diaz J.F."/>
            <person name="Benocci T."/>
            <person name="Peng M."/>
            <person name="Battaglia E."/>
            <person name="Haridas S."/>
            <person name="Andreopoulos W."/>
            <person name="Labutti K."/>
            <person name="Pangilinan J."/>
            <person name="Floch G.L."/>
            <person name="Makela M.R."/>
            <person name="Henrissat B."/>
            <person name="Grigoriev I.V."/>
            <person name="Crouch J.A."/>
            <person name="De Vries R.P."/>
            <person name="Sukno S.A."/>
            <person name="Thon M.R."/>
        </authorList>
    </citation>
    <scope>NUCLEOTIDE SEQUENCE</scope>
    <source>
        <strain evidence="2">MAFF235873</strain>
    </source>
</reference>
<feature type="transmembrane region" description="Helical" evidence="1">
    <location>
        <begin position="21"/>
        <end position="40"/>
    </location>
</feature>
<sequence>MKTDICSRDAGIFKDKERQSWLGFLFCFLFFLVVMVIPSGSTFCRCFLTQSFLQRARVPMLQQKNYRSTTGPCTTRAAYLRMPGAKDRLG</sequence>
<dbReference type="EMBL" id="MU843108">
    <property type="protein sequence ID" value="KAK2021395.1"/>
    <property type="molecule type" value="Genomic_DNA"/>
</dbReference>
<keyword evidence="1" id="KW-1133">Transmembrane helix</keyword>
<proteinExistence type="predicted"/>
<comment type="caution">
    <text evidence="2">The sequence shown here is derived from an EMBL/GenBank/DDBJ whole genome shotgun (WGS) entry which is preliminary data.</text>
</comment>
<keyword evidence="1" id="KW-0812">Transmembrane</keyword>
<evidence type="ECO:0000313" key="2">
    <source>
        <dbReference type="EMBL" id="KAK2021395.1"/>
    </source>
</evidence>
<gene>
    <name evidence="2" type="ORF">LX32DRAFT_258354</name>
</gene>
<evidence type="ECO:0000313" key="3">
    <source>
        <dbReference type="Proteomes" id="UP001232148"/>
    </source>
</evidence>
<evidence type="ECO:0000256" key="1">
    <source>
        <dbReference type="SAM" id="Phobius"/>
    </source>
</evidence>
<dbReference type="Proteomes" id="UP001232148">
    <property type="component" value="Unassembled WGS sequence"/>
</dbReference>